<dbReference type="OrthoDB" id="6243207at2"/>
<dbReference type="RefSeq" id="WP_144041656.1">
    <property type="nucleotide sequence ID" value="NZ_BMPL01000024.1"/>
</dbReference>
<evidence type="ECO:0000313" key="1">
    <source>
        <dbReference type="EMBL" id="TRY12805.1"/>
    </source>
</evidence>
<dbReference type="EMBL" id="VKGK01000026">
    <property type="protein sequence ID" value="TRY12805.1"/>
    <property type="molecule type" value="Genomic_DNA"/>
</dbReference>
<reference evidence="2" key="1">
    <citation type="submission" date="2019-07" db="EMBL/GenBank/DDBJ databases">
        <title>Shewanella sp. YLB-08 draft genomic sequence.</title>
        <authorList>
            <person name="Yu L."/>
        </authorList>
    </citation>
    <scope>NUCLEOTIDE SEQUENCE [LARGE SCALE GENOMIC DNA]</scope>
    <source>
        <strain evidence="2">JCM 20706</strain>
    </source>
</reference>
<gene>
    <name evidence="1" type="ORF">FN961_18470</name>
</gene>
<sequence length="106" mass="11828">MTALCVKIVGETHYTILRAPDGSPWGPIEVYQGGSDREFVLSSLPPFPISQGSQDDVLYRFGTLDNIETKLADLPDIKFQTSFRLGSLNGFAVWLLMINHDFISHL</sequence>
<protein>
    <submittedName>
        <fullName evidence="1">Uncharacterized protein</fullName>
    </submittedName>
</protein>
<keyword evidence="2" id="KW-1185">Reference proteome</keyword>
<dbReference type="Proteomes" id="UP000318126">
    <property type="component" value="Unassembled WGS sequence"/>
</dbReference>
<evidence type="ECO:0000313" key="2">
    <source>
        <dbReference type="Proteomes" id="UP000318126"/>
    </source>
</evidence>
<name>A0A553JK19_SHEHA</name>
<comment type="caution">
    <text evidence="1">The sequence shown here is derived from an EMBL/GenBank/DDBJ whole genome shotgun (WGS) entry which is preliminary data.</text>
</comment>
<proteinExistence type="predicted"/>
<accession>A0A553JK19</accession>
<dbReference type="AlphaFoldDB" id="A0A553JK19"/>
<organism evidence="1 2">
    <name type="scientific">Shewanella hanedai</name>
    <name type="common">Alteromonas hanedai</name>
    <dbReference type="NCBI Taxonomy" id="25"/>
    <lineage>
        <taxon>Bacteria</taxon>
        <taxon>Pseudomonadati</taxon>
        <taxon>Pseudomonadota</taxon>
        <taxon>Gammaproteobacteria</taxon>
        <taxon>Alteromonadales</taxon>
        <taxon>Shewanellaceae</taxon>
        <taxon>Shewanella</taxon>
    </lineage>
</organism>